<keyword evidence="5" id="KW-0472">Membrane</keyword>
<evidence type="ECO:0000256" key="4">
    <source>
        <dbReference type="SAM" id="MobiDB-lite"/>
    </source>
</evidence>
<feature type="transmembrane region" description="Helical" evidence="5">
    <location>
        <begin position="37"/>
        <end position="56"/>
    </location>
</feature>
<dbReference type="HOGENOM" id="CLU_1297813_0_0_4"/>
<feature type="region of interest" description="Disordered" evidence="4">
    <location>
        <begin position="60"/>
        <end position="99"/>
    </location>
</feature>
<dbReference type="Proteomes" id="UP000004510">
    <property type="component" value="Unassembled WGS sequence"/>
</dbReference>
<gene>
    <name evidence="7" type="ORF">HMPREF0004_4440</name>
</gene>
<dbReference type="PANTHER" id="PTHR12302:SF3">
    <property type="entry name" value="SERINE_THREONINE-PROTEIN KINASE 31"/>
    <property type="match status" value="1"/>
</dbReference>
<dbReference type="SUPFAM" id="SSF50199">
    <property type="entry name" value="Staphylococcal nuclease"/>
    <property type="match status" value="1"/>
</dbReference>
<name>D4XG63_9BURK</name>
<dbReference type="PROSITE" id="PS50830">
    <property type="entry name" value="TNASE_3"/>
    <property type="match status" value="1"/>
</dbReference>
<feature type="compositionally biased region" description="Basic and acidic residues" evidence="4">
    <location>
        <begin position="125"/>
        <end position="144"/>
    </location>
</feature>
<protein>
    <submittedName>
        <fullName evidence="7">Nuclease-like protein</fullName>
    </submittedName>
</protein>
<proteinExistence type="predicted"/>
<feature type="compositionally biased region" description="Low complexity" evidence="4">
    <location>
        <begin position="64"/>
        <end position="95"/>
    </location>
</feature>
<dbReference type="GO" id="GO:0004519">
    <property type="term" value="F:endonuclease activity"/>
    <property type="evidence" value="ECO:0007669"/>
    <property type="project" value="UniProtKB-KW"/>
</dbReference>
<evidence type="ECO:0000259" key="6">
    <source>
        <dbReference type="PROSITE" id="PS50830"/>
    </source>
</evidence>
<evidence type="ECO:0000256" key="1">
    <source>
        <dbReference type="ARBA" id="ARBA00022722"/>
    </source>
</evidence>
<evidence type="ECO:0000256" key="3">
    <source>
        <dbReference type="ARBA" id="ARBA00022801"/>
    </source>
</evidence>
<dbReference type="Pfam" id="PF00565">
    <property type="entry name" value="SNase"/>
    <property type="match status" value="1"/>
</dbReference>
<keyword evidence="5" id="KW-0812">Transmembrane</keyword>
<keyword evidence="3" id="KW-0378">Hydrolase</keyword>
<keyword evidence="5" id="KW-1133">Transmembrane helix</keyword>
<evidence type="ECO:0000313" key="8">
    <source>
        <dbReference type="Proteomes" id="UP000004510"/>
    </source>
</evidence>
<feature type="region of interest" description="Disordered" evidence="4">
    <location>
        <begin position="125"/>
        <end position="149"/>
    </location>
</feature>
<dbReference type="AlphaFoldDB" id="D4XG63"/>
<evidence type="ECO:0000256" key="5">
    <source>
        <dbReference type="SAM" id="Phobius"/>
    </source>
</evidence>
<evidence type="ECO:0000313" key="7">
    <source>
        <dbReference type="EMBL" id="EFF74252.1"/>
    </source>
</evidence>
<keyword evidence="1" id="KW-0540">Nuclease</keyword>
<accession>D4XG63</accession>
<dbReference type="InterPro" id="IPR002071">
    <property type="entry name" value="Thermonucl_AS"/>
</dbReference>
<dbReference type="PANTHER" id="PTHR12302">
    <property type="entry name" value="EBNA2 BINDING PROTEIN P100"/>
    <property type="match status" value="1"/>
</dbReference>
<reference evidence="8" key="1">
    <citation type="submission" date="2010-03" db="EMBL/GenBank/DDBJ databases">
        <title>Complete sequence of Mobiluncus curtisii ATCC 43063.</title>
        <authorList>
            <person name="Muzny D."/>
            <person name="Qin X."/>
            <person name="Deng J."/>
            <person name="Jiang H."/>
            <person name="Liu Y."/>
            <person name="Qu J."/>
            <person name="Song X.-Z."/>
            <person name="Zhang L."/>
            <person name="Thornton R."/>
            <person name="Coyle M."/>
            <person name="Francisco L."/>
            <person name="Jackson L."/>
            <person name="Javaid M."/>
            <person name="Korchina V."/>
            <person name="Kovar C."/>
            <person name="Mata R."/>
            <person name="Mathew T."/>
            <person name="Ngo R."/>
            <person name="Nguyen L."/>
            <person name="Nguyen N."/>
            <person name="Okwuonu G."/>
            <person name="Ongeri F."/>
            <person name="Pham C."/>
            <person name="Simmons D."/>
            <person name="Wilczek-Boney K."/>
            <person name="Hale W."/>
            <person name="Jakkamsetti A."/>
            <person name="Pham P."/>
            <person name="Ruth R."/>
            <person name="San Lucas F."/>
            <person name="Warren J."/>
            <person name="Zhang J."/>
            <person name="Zhao Z."/>
            <person name="Zhou C."/>
            <person name="Zhu D."/>
            <person name="Lee S."/>
            <person name="Bess C."/>
            <person name="Blankenburg K."/>
            <person name="Forbes L."/>
            <person name="Fu Q."/>
            <person name="Gubbala S."/>
            <person name="Hirani K."/>
            <person name="Jayaseelan J.C."/>
            <person name="Lara F."/>
            <person name="Munidasa M."/>
            <person name="Palculict T."/>
            <person name="Patil S."/>
            <person name="Pu L.-L."/>
            <person name="Saada N."/>
            <person name="Tang L."/>
            <person name="Weissenberger G."/>
            <person name="Zhu Y."/>
            <person name="Hemphill L."/>
            <person name="Shang Y."/>
            <person name="Youmans B."/>
            <person name="Ayvaz T."/>
            <person name="Ross M."/>
            <person name="Santibanez J."/>
            <person name="Aqrawi P."/>
            <person name="Gross S."/>
            <person name="Joshi V."/>
            <person name="Fowler G."/>
            <person name="Nazareth L."/>
            <person name="Reid J."/>
            <person name="Worley K."/>
            <person name="Petrosino J."/>
            <person name="Highlander S."/>
            <person name="Gibbs R."/>
            <person name="Gibbs R."/>
        </authorList>
    </citation>
    <scope>NUCLEOTIDE SEQUENCE [LARGE SCALE GENOMIC DNA]</scope>
    <source>
        <strain evidence="8">ATCC 43553</strain>
    </source>
</reference>
<dbReference type="EMBL" id="ADMS01000101">
    <property type="protein sequence ID" value="EFF74252.1"/>
    <property type="molecule type" value="Genomic_DNA"/>
</dbReference>
<dbReference type="InterPro" id="IPR035437">
    <property type="entry name" value="SNase_OB-fold_sf"/>
</dbReference>
<dbReference type="InterPro" id="IPR016071">
    <property type="entry name" value="Staphylococal_nuclease_OB-fold"/>
</dbReference>
<dbReference type="PROSITE" id="PS01123">
    <property type="entry name" value="TNASE_1"/>
    <property type="match status" value="1"/>
</dbReference>
<dbReference type="eggNOG" id="COG1525">
    <property type="taxonomic scope" value="Bacteria"/>
</dbReference>
<dbReference type="Gene3D" id="2.40.50.90">
    <property type="match status" value="1"/>
</dbReference>
<keyword evidence="2" id="KW-0255">Endonuclease</keyword>
<dbReference type="GO" id="GO:0003676">
    <property type="term" value="F:nucleic acid binding"/>
    <property type="evidence" value="ECO:0007669"/>
    <property type="project" value="InterPro"/>
</dbReference>
<dbReference type="PATRIC" id="fig|742159.3.peg.5442"/>
<dbReference type="SMART" id="SM00318">
    <property type="entry name" value="SNc"/>
    <property type="match status" value="1"/>
</dbReference>
<organism evidence="7 8">
    <name type="scientific">Achromobacter piechaudii ATCC 43553</name>
    <dbReference type="NCBI Taxonomy" id="742159"/>
    <lineage>
        <taxon>Bacteria</taxon>
        <taxon>Pseudomonadati</taxon>
        <taxon>Pseudomonadota</taxon>
        <taxon>Betaproteobacteria</taxon>
        <taxon>Burkholderiales</taxon>
        <taxon>Alcaligenaceae</taxon>
        <taxon>Achromobacter</taxon>
    </lineage>
</organism>
<sequence length="257" mass="27440">MLTLPVKKQAACGTLAAFLIWSRPVRGKPPFRGGGKLTALIVAVILAAAGAIVNWLQPAGQGDSPSESRPGSSRSAPSSSAPPSSAPSSPQAGPALADGVPKGSYTLTGMIVNVADGDTVTLRARDGQRRIRMDSIDAPEEGHGADQPGQPFAEASRKNLADLVAGKTLTAQCYEQDQYGRDVCALILDNGSSANRMQVQAGYAWAYTARRGDYLRDTAMTGLQRQAQQARRGLWAQEGAVQPWKWRYDCWRQRQCG</sequence>
<comment type="caution">
    <text evidence="7">The sequence shown here is derived from an EMBL/GenBank/DDBJ whole genome shotgun (WGS) entry which is preliminary data.</text>
</comment>
<feature type="domain" description="TNase-like" evidence="6">
    <location>
        <begin position="105"/>
        <end position="237"/>
    </location>
</feature>
<dbReference type="GO" id="GO:0016787">
    <property type="term" value="F:hydrolase activity"/>
    <property type="evidence" value="ECO:0007669"/>
    <property type="project" value="UniProtKB-KW"/>
</dbReference>
<evidence type="ECO:0000256" key="2">
    <source>
        <dbReference type="ARBA" id="ARBA00022759"/>
    </source>
</evidence>